<reference evidence="1" key="1">
    <citation type="submission" date="2020-04" db="EMBL/GenBank/DDBJ databases">
        <authorList>
            <person name="Alioto T."/>
            <person name="Alioto T."/>
            <person name="Gomez Garrido J."/>
        </authorList>
    </citation>
    <scope>NUCLEOTIDE SEQUENCE</scope>
    <source>
        <strain evidence="1">A484AB</strain>
    </source>
</reference>
<evidence type="ECO:0000313" key="2">
    <source>
        <dbReference type="Proteomes" id="UP001152795"/>
    </source>
</evidence>
<comment type="caution">
    <text evidence="1">The sequence shown here is derived from an EMBL/GenBank/DDBJ whole genome shotgun (WGS) entry which is preliminary data.</text>
</comment>
<gene>
    <name evidence="1" type="ORF">PACLA_8A035638</name>
</gene>
<dbReference type="Proteomes" id="UP001152795">
    <property type="component" value="Unassembled WGS sequence"/>
</dbReference>
<evidence type="ECO:0000313" key="1">
    <source>
        <dbReference type="EMBL" id="CAB3991293.1"/>
    </source>
</evidence>
<name>A0A7D9HRS1_PARCT</name>
<protein>
    <submittedName>
        <fullName evidence="1">Uncharacterized protein</fullName>
    </submittedName>
</protein>
<dbReference type="Gene3D" id="3.30.70.1820">
    <property type="entry name" value="L1 transposable element, RRM domain"/>
    <property type="match status" value="1"/>
</dbReference>
<dbReference type="AlphaFoldDB" id="A0A7D9HRS1"/>
<sequence length="107" mass="12505">MDERTRQRLEKLENENTLVNKSLIELQAGSMHDNLIFYNIPETREEETTPIIHKLLEEKMGMKDATKNIKIVRSHTSGDQNREQASHGQLLRSSIITKTGRLYVRMR</sequence>
<proteinExistence type="predicted"/>
<organism evidence="1 2">
    <name type="scientific">Paramuricea clavata</name>
    <name type="common">Red gorgonian</name>
    <name type="synonym">Violescent sea-whip</name>
    <dbReference type="NCBI Taxonomy" id="317549"/>
    <lineage>
        <taxon>Eukaryota</taxon>
        <taxon>Metazoa</taxon>
        <taxon>Cnidaria</taxon>
        <taxon>Anthozoa</taxon>
        <taxon>Octocorallia</taxon>
        <taxon>Malacalcyonacea</taxon>
        <taxon>Plexauridae</taxon>
        <taxon>Paramuricea</taxon>
    </lineage>
</organism>
<keyword evidence="2" id="KW-1185">Reference proteome</keyword>
<dbReference type="OrthoDB" id="5988348at2759"/>
<dbReference type="EMBL" id="CACRXK020001821">
    <property type="protein sequence ID" value="CAB3991293.1"/>
    <property type="molecule type" value="Genomic_DNA"/>
</dbReference>
<accession>A0A7D9HRS1</accession>